<sequence>MTAYPNLTSQQALLPEDSLKATRQHWLRSKMQFSGRTNRDADQLDGALNLGLNGLFWANHRADVRYSDARAYRAGNERKVLGFSYGLPVGSNHLDFEVKNTEYEEVSRSDGSRFQKEGRTRNVMFTGRRTLFSTYGYQFLGRANYSSVNQYWTRRTDEVHRSSYQLSTLGLEARGRHDLLGGFSLNSGLKAVTGVETEVEGAAERGREWRDEQFGRVVLNASLGRELLAWQWGLDGQYQMASSDIPGSQRLRVAGAALTSGFNGQSLRVAEGGWLRLGSRSPEFSVPFLPRLLSSVRVSVLRGWVPDESFQQEDAGRVTSGELSWGLSARQFSADVSVGRVLNATTDAIVVPDHPDVRFSMSLQI</sequence>
<evidence type="ECO:0000313" key="2">
    <source>
        <dbReference type="EMBL" id="MBN7768857.1"/>
    </source>
</evidence>
<evidence type="ECO:0000313" key="3">
    <source>
        <dbReference type="Proteomes" id="UP000664344"/>
    </source>
</evidence>
<dbReference type="InterPro" id="IPR005565">
    <property type="entry name" value="Hemolysn_activator_HlyB_C"/>
</dbReference>
<dbReference type="EMBL" id="JAFKDB010000008">
    <property type="protein sequence ID" value="MBN7768857.1"/>
    <property type="molecule type" value="Genomic_DNA"/>
</dbReference>
<keyword evidence="3" id="KW-1185">Reference proteome</keyword>
<dbReference type="Gene3D" id="2.40.160.50">
    <property type="entry name" value="membrane protein fhac: a member of the omp85/tpsb transporter family"/>
    <property type="match status" value="1"/>
</dbReference>
<gene>
    <name evidence="2" type="ORF">JYP53_02930</name>
</gene>
<comment type="caution">
    <text evidence="2">The sequence shown here is derived from an EMBL/GenBank/DDBJ whole genome shotgun (WGS) entry which is preliminary data.</text>
</comment>
<dbReference type="Pfam" id="PF03865">
    <property type="entry name" value="ShlB"/>
    <property type="match status" value="1"/>
</dbReference>
<proteinExistence type="predicted"/>
<dbReference type="Proteomes" id="UP000664344">
    <property type="component" value="Unassembled WGS sequence"/>
</dbReference>
<accession>A0ABS3BAS1</accession>
<evidence type="ECO:0000259" key="1">
    <source>
        <dbReference type="Pfam" id="PF03865"/>
    </source>
</evidence>
<dbReference type="RefSeq" id="WP_169441762.1">
    <property type="nucleotide sequence ID" value="NZ_JAFKDB010000008.1"/>
</dbReference>
<name>A0ABS3BAS1_9GAMM</name>
<protein>
    <submittedName>
        <fullName evidence="2">Hemin-binding protein</fullName>
    </submittedName>
</protein>
<organism evidence="2 3">
    <name type="scientific">Marinobacter daepoensis</name>
    <dbReference type="NCBI Taxonomy" id="262077"/>
    <lineage>
        <taxon>Bacteria</taxon>
        <taxon>Pseudomonadati</taxon>
        <taxon>Pseudomonadota</taxon>
        <taxon>Gammaproteobacteria</taxon>
        <taxon>Pseudomonadales</taxon>
        <taxon>Marinobacteraceae</taxon>
        <taxon>Marinobacter</taxon>
    </lineage>
</organism>
<reference evidence="2 3" key="1">
    <citation type="submission" date="2021-02" db="EMBL/GenBank/DDBJ databases">
        <title>PHA producing bacteria isolated from coastal sediment in Guangdong, Shenzhen.</title>
        <authorList>
            <person name="Zheng W."/>
            <person name="Yu S."/>
            <person name="Huang Y."/>
        </authorList>
    </citation>
    <scope>NUCLEOTIDE SEQUENCE [LARGE SCALE GENOMIC DNA]</scope>
    <source>
        <strain evidence="2 3">TN21-5</strain>
    </source>
</reference>
<feature type="domain" description="Haemolysin activator HlyB C-terminal" evidence="1">
    <location>
        <begin position="27"/>
        <end position="276"/>
    </location>
</feature>